<protein>
    <recommendedName>
        <fullName evidence="1">GTPase-associated system helical domain-containing protein</fullName>
    </recommendedName>
</protein>
<dbReference type="InterPro" id="IPR045523">
    <property type="entry name" value="GASH"/>
</dbReference>
<gene>
    <name evidence="2" type="ORF">F0U60_44980</name>
</gene>
<name>A0ABY9X521_9BACT</name>
<dbReference type="RefSeq" id="WP_395809641.1">
    <property type="nucleotide sequence ID" value="NZ_CP043494.1"/>
</dbReference>
<organism evidence="2 3">
    <name type="scientific">Archangium minus</name>
    <dbReference type="NCBI Taxonomy" id="83450"/>
    <lineage>
        <taxon>Bacteria</taxon>
        <taxon>Pseudomonadati</taxon>
        <taxon>Myxococcota</taxon>
        <taxon>Myxococcia</taxon>
        <taxon>Myxococcales</taxon>
        <taxon>Cystobacterineae</taxon>
        <taxon>Archangiaceae</taxon>
        <taxon>Archangium</taxon>
    </lineage>
</organism>
<sequence>MDEGHVVAMNPDFPRWYRTVSLGDDRDRVQRRWAGVLALADQTTRDDVEAMLRIIFRAKLGPLPAALARLRQPFKDADELFDMQGNSRELEILCGAGLVTLFNKNVDISAIAALSVTTTALGGARAIDLPQDLLVQAENALAKTADRNRERPNLREFAVSGAPNTDFDKAVIKVRQQPDFNSVAAAFTSIDEVVRDALKKSAESILAVNKFITAQDEELQMLWWLVGERSWDYDCAFSAVSPEAQPLLFAKELSQLTNFFPGPRSVKALLSRAGLKDRKKLTVPAAVNECDPTWLAQLVDGVDVSPISQPIHFAIRRKLETGDKESWIAGWAAAAGIDAGHTLPALTLGSLFYRERLLARISEE</sequence>
<keyword evidence="3" id="KW-1185">Reference proteome</keyword>
<proteinExistence type="predicted"/>
<evidence type="ECO:0000313" key="3">
    <source>
        <dbReference type="Proteomes" id="UP001611383"/>
    </source>
</evidence>
<dbReference type="Proteomes" id="UP001611383">
    <property type="component" value="Chromosome"/>
</dbReference>
<feature type="domain" description="GTPase-associated system helical" evidence="1">
    <location>
        <begin position="13"/>
        <end position="360"/>
    </location>
</feature>
<evidence type="ECO:0000259" key="1">
    <source>
        <dbReference type="Pfam" id="PF19994"/>
    </source>
</evidence>
<dbReference type="EMBL" id="CP043494">
    <property type="protein sequence ID" value="WNG50498.1"/>
    <property type="molecule type" value="Genomic_DNA"/>
</dbReference>
<evidence type="ECO:0000313" key="2">
    <source>
        <dbReference type="EMBL" id="WNG50498.1"/>
    </source>
</evidence>
<dbReference type="Pfam" id="PF19994">
    <property type="entry name" value="GASH"/>
    <property type="match status" value="1"/>
</dbReference>
<accession>A0ABY9X521</accession>
<reference evidence="2 3" key="1">
    <citation type="submission" date="2019-08" db="EMBL/GenBank/DDBJ databases">
        <title>Archangium and Cystobacter genomes.</title>
        <authorList>
            <person name="Chen I.-C.K."/>
            <person name="Wielgoss S."/>
        </authorList>
    </citation>
    <scope>NUCLEOTIDE SEQUENCE [LARGE SCALE GENOMIC DNA]</scope>
    <source>
        <strain evidence="2 3">Cbm 6</strain>
    </source>
</reference>